<comment type="caution">
    <text evidence="2">The sequence shown here is derived from an EMBL/GenBank/DDBJ whole genome shotgun (WGS) entry which is preliminary data.</text>
</comment>
<evidence type="ECO:0000256" key="1">
    <source>
        <dbReference type="SAM" id="MobiDB-lite"/>
    </source>
</evidence>
<sequence length="247" mass="28094">MSREGELTYPNLLRNAWTSDKPVPLSTKQHNRELEKEMAEARTEVLERARARAEAARAKREGRVPRVERRRGAGASSSSARPPPPVELEAISFDEWNDAVDCDAVLASLVDDVVADADAEEDVEGVLASLVNDIVAEEEEEEEEDYDLTDDSTELAALSYVDGVSTRLYCPTWMRPSRLYAFDATGRRIPPRRLNGMLHERAQRLRARNVRRVWPHSSVLKSTLASLRQRHDWVEPEEEEEEEEEEA</sequence>
<keyword evidence="3" id="KW-1185">Reference proteome</keyword>
<evidence type="ECO:0000313" key="2">
    <source>
        <dbReference type="EMBL" id="GHP07054.1"/>
    </source>
</evidence>
<evidence type="ECO:0000313" key="3">
    <source>
        <dbReference type="Proteomes" id="UP000660262"/>
    </source>
</evidence>
<accession>A0A830HIU8</accession>
<organism evidence="2 3">
    <name type="scientific">Pycnococcus provasolii</name>
    <dbReference type="NCBI Taxonomy" id="41880"/>
    <lineage>
        <taxon>Eukaryota</taxon>
        <taxon>Viridiplantae</taxon>
        <taxon>Chlorophyta</taxon>
        <taxon>Pseudoscourfieldiophyceae</taxon>
        <taxon>Pseudoscourfieldiales</taxon>
        <taxon>Pycnococcaceae</taxon>
        <taxon>Pycnococcus</taxon>
    </lineage>
</organism>
<dbReference type="Proteomes" id="UP000660262">
    <property type="component" value="Unassembled WGS sequence"/>
</dbReference>
<dbReference type="AlphaFoldDB" id="A0A830HIU8"/>
<feature type="region of interest" description="Disordered" evidence="1">
    <location>
        <begin position="51"/>
        <end position="86"/>
    </location>
</feature>
<proteinExistence type="predicted"/>
<feature type="region of interest" description="Disordered" evidence="1">
    <location>
        <begin position="17"/>
        <end position="36"/>
    </location>
</feature>
<protein>
    <submittedName>
        <fullName evidence="2">Uncharacterized protein</fullName>
    </submittedName>
</protein>
<gene>
    <name evidence="2" type="ORF">PPROV_000579700</name>
</gene>
<reference evidence="2" key="1">
    <citation type="submission" date="2020-10" db="EMBL/GenBank/DDBJ databases">
        <title>Unveiling of a novel bifunctional photoreceptor, Dualchrome1, isolated from a cosmopolitan green alga.</title>
        <authorList>
            <person name="Suzuki S."/>
            <person name="Kawachi M."/>
        </authorList>
    </citation>
    <scope>NUCLEOTIDE SEQUENCE</scope>
    <source>
        <strain evidence="2">NIES 2893</strain>
    </source>
</reference>
<dbReference type="EMBL" id="BNJQ01000015">
    <property type="protein sequence ID" value="GHP07054.1"/>
    <property type="molecule type" value="Genomic_DNA"/>
</dbReference>
<name>A0A830HIU8_9CHLO</name>
<feature type="compositionally biased region" description="Basic and acidic residues" evidence="1">
    <location>
        <begin position="51"/>
        <end position="71"/>
    </location>
</feature>